<dbReference type="PANTHER" id="PTHR13098:SF3">
    <property type="entry name" value="WOLFRAMIN"/>
    <property type="match status" value="1"/>
</dbReference>
<evidence type="ECO:0000313" key="6">
    <source>
        <dbReference type="EMBL" id="CAG9760957.1"/>
    </source>
</evidence>
<dbReference type="AlphaFoldDB" id="A0A9N9QJA4"/>
<organism evidence="6 7">
    <name type="scientific">Ceutorhynchus assimilis</name>
    <name type="common">cabbage seed weevil</name>
    <dbReference type="NCBI Taxonomy" id="467358"/>
    <lineage>
        <taxon>Eukaryota</taxon>
        <taxon>Metazoa</taxon>
        <taxon>Ecdysozoa</taxon>
        <taxon>Arthropoda</taxon>
        <taxon>Hexapoda</taxon>
        <taxon>Insecta</taxon>
        <taxon>Pterygota</taxon>
        <taxon>Neoptera</taxon>
        <taxon>Endopterygota</taxon>
        <taxon>Coleoptera</taxon>
        <taxon>Polyphaga</taxon>
        <taxon>Cucujiformia</taxon>
        <taxon>Curculionidae</taxon>
        <taxon>Ceutorhynchinae</taxon>
        <taxon>Ceutorhynchus</taxon>
    </lineage>
</organism>
<reference evidence="6" key="1">
    <citation type="submission" date="2022-01" db="EMBL/GenBank/DDBJ databases">
        <authorList>
            <person name="King R."/>
        </authorList>
    </citation>
    <scope>NUCLEOTIDE SEQUENCE</scope>
</reference>
<evidence type="ECO:0000259" key="3">
    <source>
        <dbReference type="Pfam" id="PF19913"/>
    </source>
</evidence>
<dbReference type="GO" id="GO:0030968">
    <property type="term" value="P:endoplasmic reticulum unfolded protein response"/>
    <property type="evidence" value="ECO:0007669"/>
    <property type="project" value="TreeGrafter"/>
</dbReference>
<protein>
    <recommendedName>
        <fullName evidence="8">Wolframin</fullName>
    </recommendedName>
</protein>
<proteinExistence type="predicted"/>
<dbReference type="InterPro" id="IPR045400">
    <property type="entry name" value="Wolframin_Cys-rich"/>
</dbReference>
<evidence type="ECO:0000256" key="2">
    <source>
        <dbReference type="SAM" id="Phobius"/>
    </source>
</evidence>
<keyword evidence="2" id="KW-1133">Transmembrane helix</keyword>
<feature type="domain" description="Wolframin cysteine-rich" evidence="5">
    <location>
        <begin position="618"/>
        <end position="720"/>
    </location>
</feature>
<feature type="region of interest" description="Disordered" evidence="1">
    <location>
        <begin position="148"/>
        <end position="170"/>
    </location>
</feature>
<dbReference type="GO" id="GO:0055074">
    <property type="term" value="P:calcium ion homeostasis"/>
    <property type="evidence" value="ECO:0007669"/>
    <property type="project" value="TreeGrafter"/>
</dbReference>
<gene>
    <name evidence="6" type="ORF">CEUTPL_LOCUS1670</name>
</gene>
<dbReference type="Pfam" id="PF19913">
    <property type="entry name" value="WCOB"/>
    <property type="match status" value="1"/>
</dbReference>
<dbReference type="OrthoDB" id="5865303at2759"/>
<feature type="domain" description="Wolframin EF-hand" evidence="4">
    <location>
        <begin position="117"/>
        <end position="213"/>
    </location>
</feature>
<dbReference type="Proteomes" id="UP001152799">
    <property type="component" value="Chromosome 1"/>
</dbReference>
<dbReference type="GO" id="GO:0005789">
    <property type="term" value="C:endoplasmic reticulum membrane"/>
    <property type="evidence" value="ECO:0007669"/>
    <property type="project" value="TreeGrafter"/>
</dbReference>
<dbReference type="EMBL" id="OU892277">
    <property type="protein sequence ID" value="CAG9760957.1"/>
    <property type="molecule type" value="Genomic_DNA"/>
</dbReference>
<accession>A0A9N9QJA4</accession>
<evidence type="ECO:0008006" key="8">
    <source>
        <dbReference type="Google" id="ProtNLM"/>
    </source>
</evidence>
<feature type="transmembrane region" description="Helical" evidence="2">
    <location>
        <begin position="382"/>
        <end position="400"/>
    </location>
</feature>
<feature type="transmembrane region" description="Helical" evidence="2">
    <location>
        <begin position="579"/>
        <end position="599"/>
    </location>
</feature>
<feature type="domain" description="Wolframin OB-fold" evidence="3">
    <location>
        <begin position="722"/>
        <end position="843"/>
    </location>
</feature>
<feature type="transmembrane region" description="Helical" evidence="2">
    <location>
        <begin position="516"/>
        <end position="541"/>
    </location>
</feature>
<keyword evidence="2" id="KW-0812">Transmembrane</keyword>
<dbReference type="PRINTS" id="PR02060">
    <property type="entry name" value="WOLFFAMILY"/>
</dbReference>
<dbReference type="Pfam" id="PF20053">
    <property type="entry name" value="WC-rich"/>
    <property type="match status" value="1"/>
</dbReference>
<feature type="transmembrane region" description="Helical" evidence="2">
    <location>
        <begin position="553"/>
        <end position="573"/>
    </location>
</feature>
<evidence type="ECO:0000259" key="5">
    <source>
        <dbReference type="Pfam" id="PF20053"/>
    </source>
</evidence>
<keyword evidence="2" id="KW-0472">Membrane</keyword>
<dbReference type="InterPro" id="IPR026209">
    <property type="entry name" value="Wolframin_fam"/>
</dbReference>
<dbReference type="InterPro" id="IPR045460">
    <property type="entry name" value="Wolframin_EF-hand"/>
</dbReference>
<keyword evidence="7" id="KW-1185">Reference proteome</keyword>
<dbReference type="InterPro" id="IPR045461">
    <property type="entry name" value="Wolframin_OB_fold"/>
</dbReference>
<feature type="transmembrane region" description="Helical" evidence="2">
    <location>
        <begin position="359"/>
        <end position="376"/>
    </location>
</feature>
<dbReference type="InterPro" id="IPR045458">
    <property type="entry name" value="Wolframin_Sel1-like_rpt"/>
</dbReference>
<feature type="transmembrane region" description="Helical" evidence="2">
    <location>
        <begin position="447"/>
        <end position="478"/>
    </location>
</feature>
<dbReference type="Pfam" id="PF20023">
    <property type="entry name" value="WSLR"/>
    <property type="match status" value="1"/>
</dbReference>
<sequence>MAGVIPKKSAPRRKQWSINEAQRSSLKRLRSQLASDGCPESQVILAKQLLDHESEFKSEQKENARLGVYWLLKSSDQGNLEATELLKSCLKTGKGISEHNYMDVKACISMSQEEKIVRKAAREVFASLSNGEEYITSNQLQRKILAIDRGQSGSSHSTENRDSDNDDRGINEEIANNYEDSTDSDDEHQDWSQRSEINNQKLTEDHIVSSAITISQGHLPVVNNALCLIEPNLQALDHLPFVYWSILHPILSLQIIYFKLIKYSGSKPIPLPLARTDVQLLAFLIYSLASFENIADFFPTLIFHASFVIMTTTTFQLLQTQRELHDFRLWRGLFICYSNGDLNEQSFETQFIINHTKQYAWFFVGLFIHYLVYSITPNKLECEFAVIACCLMFMTLFGFMPKRKSKTVFDPLVLLSFGINVLARYPYDTDPIVSKGWRYLELNFASFASYVVSNCIEFCISFRVILYGLIPIILFMMAKTQKWRGSYKTVLPHLVTLSWLQYFAFCSHNTTMYGLYRATLALVGSVLFLPLMGLMSVIIPVVAITQWIVTSNVIYTITIFIVLLSICYAVSFVCAKTKYAQYTAIVQVILMLVACFSLIKTFDRSTNISIDVEPTLEWQSFERLCYQKYWEGTENTASAQTRCAELEHTQIFWEGLVVSVNLVSISNNYKFIFDMFPKLISDHLYCLYGKRESVSCHQDDSSQSDCTILQEYPQNKCTLKEYNLYKFVIIVQMTSSFWKFYPEVHLLLSNEFKHFALRVQPYNKLWFKGSLYNNQTAGANGILGSLRTHVKVTEIGCISCSDHELTSVRASENGVFGPNLLYKSYDAFKFVLGAMFNPVLIFN</sequence>
<evidence type="ECO:0000256" key="1">
    <source>
        <dbReference type="SAM" id="MobiDB-lite"/>
    </source>
</evidence>
<evidence type="ECO:0000259" key="4">
    <source>
        <dbReference type="Pfam" id="PF19914"/>
    </source>
</evidence>
<name>A0A9N9QJA4_9CUCU</name>
<dbReference type="Pfam" id="PF19914">
    <property type="entry name" value="WEF-hand"/>
    <property type="match status" value="1"/>
</dbReference>
<feature type="compositionally biased region" description="Basic and acidic residues" evidence="1">
    <location>
        <begin position="158"/>
        <end position="170"/>
    </location>
</feature>
<dbReference type="PANTHER" id="PTHR13098">
    <property type="entry name" value="WOLFRAMIN"/>
    <property type="match status" value="1"/>
</dbReference>
<evidence type="ECO:0000313" key="7">
    <source>
        <dbReference type="Proteomes" id="UP001152799"/>
    </source>
</evidence>